<dbReference type="Proteomes" id="UP000009215">
    <property type="component" value="Chromosome"/>
</dbReference>
<comment type="similarity">
    <text evidence="4">Belongs to the cyclic nucleotide phosphodiesterase class-III family.</text>
</comment>
<evidence type="ECO:0000313" key="7">
    <source>
        <dbReference type="Proteomes" id="UP000009215"/>
    </source>
</evidence>
<evidence type="ECO:0000256" key="2">
    <source>
        <dbReference type="ARBA" id="ARBA00022801"/>
    </source>
</evidence>
<reference evidence="6 7" key="1">
    <citation type="submission" date="2012-05" db="EMBL/GenBank/DDBJ databases">
        <title>Complete genome sequence of a Streptococcus dysgalactiae subsp. equisimilis strain possessing Lancefield's group A antigen.</title>
        <authorList>
            <person name="Luetticken R."/>
            <person name="Bruellhoff K."/>
            <person name="Van der Linden M."/>
            <person name="Peltroche-Llacsahuanga H."/>
            <person name="Blom J."/>
            <person name="Weber-Lehmann J."/>
            <person name="Ferretti J.J."/>
            <person name="McShan W.M."/>
        </authorList>
    </citation>
    <scope>NUCLEOTIDE SEQUENCE [LARGE SCALE GENOMIC DNA]</scope>
    <source>
        <strain evidence="6 7">AC-2713</strain>
    </source>
</reference>
<dbReference type="Gene3D" id="3.60.21.10">
    <property type="match status" value="1"/>
</dbReference>
<dbReference type="KEGG" id="sdc:SDSE_0696"/>
<dbReference type="EMBL" id="HE858529">
    <property type="protein sequence ID" value="CCI62194.1"/>
    <property type="molecule type" value="Genomic_DNA"/>
</dbReference>
<keyword evidence="2" id="KW-0378">Hydrolase</keyword>
<dbReference type="InterPro" id="IPR022302">
    <property type="entry name" value="Phosphoesterase_putative"/>
</dbReference>
<keyword evidence="1" id="KW-0479">Metal-binding</keyword>
<evidence type="ECO:0000256" key="1">
    <source>
        <dbReference type="ARBA" id="ARBA00022723"/>
    </source>
</evidence>
<organism evidence="6 7">
    <name type="scientific">Streptococcus dysgalactiae subsp. equisimilis AC-2713</name>
    <dbReference type="NCBI Taxonomy" id="759913"/>
    <lineage>
        <taxon>Bacteria</taxon>
        <taxon>Bacillati</taxon>
        <taxon>Bacillota</taxon>
        <taxon>Bacilli</taxon>
        <taxon>Lactobacillales</taxon>
        <taxon>Streptococcaceae</taxon>
        <taxon>Streptococcus</taxon>
    </lineage>
</organism>
<dbReference type="RefSeq" id="WP_015057452.1">
    <property type="nucleotide sequence ID" value="NC_019042.1"/>
</dbReference>
<keyword evidence="3" id="KW-0408">Iron</keyword>
<evidence type="ECO:0000313" key="6">
    <source>
        <dbReference type="EMBL" id="CCI62194.1"/>
    </source>
</evidence>
<dbReference type="AlphaFoldDB" id="A0AB33R453"/>
<dbReference type="GO" id="GO:0046872">
    <property type="term" value="F:metal ion binding"/>
    <property type="evidence" value="ECO:0007669"/>
    <property type="project" value="UniProtKB-KW"/>
</dbReference>
<dbReference type="PANTHER" id="PTHR42988:SF2">
    <property type="entry name" value="CYCLIC NUCLEOTIDE PHOSPHODIESTERASE CBUA0032-RELATED"/>
    <property type="match status" value="1"/>
</dbReference>
<proteinExistence type="inferred from homology"/>
<dbReference type="NCBIfam" id="TIGR03729">
    <property type="entry name" value="acc_ester"/>
    <property type="match status" value="1"/>
</dbReference>
<dbReference type="InterPro" id="IPR050884">
    <property type="entry name" value="CNP_phosphodiesterase-III"/>
</dbReference>
<dbReference type="InterPro" id="IPR029052">
    <property type="entry name" value="Metallo-depent_PP-like"/>
</dbReference>
<protein>
    <recommendedName>
        <fullName evidence="5">Calcineurin-like phosphoesterase domain-containing protein</fullName>
    </recommendedName>
</protein>
<dbReference type="Pfam" id="PF00149">
    <property type="entry name" value="Metallophos"/>
    <property type="match status" value="1"/>
</dbReference>
<dbReference type="GO" id="GO:0016787">
    <property type="term" value="F:hydrolase activity"/>
    <property type="evidence" value="ECO:0007669"/>
    <property type="project" value="UniProtKB-KW"/>
</dbReference>
<gene>
    <name evidence="6" type="ORF">SDSE_0696</name>
</gene>
<name>A0AB33R453_STREQ</name>
<dbReference type="SUPFAM" id="SSF56300">
    <property type="entry name" value="Metallo-dependent phosphatases"/>
    <property type="match status" value="1"/>
</dbReference>
<dbReference type="CDD" id="cd00838">
    <property type="entry name" value="MPP_superfamily"/>
    <property type="match status" value="1"/>
</dbReference>
<feature type="domain" description="Calcineurin-like phosphoesterase" evidence="5">
    <location>
        <begin position="3"/>
        <end position="209"/>
    </location>
</feature>
<accession>A0AB33R453</accession>
<evidence type="ECO:0000256" key="3">
    <source>
        <dbReference type="ARBA" id="ARBA00023004"/>
    </source>
</evidence>
<dbReference type="PANTHER" id="PTHR42988">
    <property type="entry name" value="PHOSPHOHYDROLASE"/>
    <property type="match status" value="1"/>
</dbReference>
<evidence type="ECO:0000259" key="5">
    <source>
        <dbReference type="Pfam" id="PF00149"/>
    </source>
</evidence>
<evidence type="ECO:0000256" key="4">
    <source>
        <dbReference type="ARBA" id="ARBA00025742"/>
    </source>
</evidence>
<sequence length="297" mass="34378">MTRLAIMSDLHLDLNHFGPFERETLIEVLKHEKIDHLHLAGDMTNHFYKDTEPFLIALAQDVTVTFNLGNHDMLNLTEADIETHDFKTYPIAPKLSLLAFHGWYDYGLSAEKADADHLAFKNRFWFDRRLKRPLTDPELTNQICQALEKALAALSDQTVIVAMHFVPHSIFTLKHPKVKAFNAFLGSPAFHDIFRRYGVKEVVFGHQHKRFSPQTIDGVTYHSRPLGYAKEWQLTRAFIRQTTLLTIRGRSTPSKAYCAIKELKAFKDYFAQQLAAELRDAMTIFDSNEMKGWTYEY</sequence>
<dbReference type="InterPro" id="IPR004843">
    <property type="entry name" value="Calcineurin-like_PHP"/>
</dbReference>